<name>A0ABP0HH66_9DINO</name>
<protein>
    <submittedName>
        <fullName evidence="1">Uncharacterized protein</fullName>
    </submittedName>
</protein>
<accession>A0ABP0HH66</accession>
<evidence type="ECO:0000313" key="1">
    <source>
        <dbReference type="EMBL" id="CAK8988851.1"/>
    </source>
</evidence>
<evidence type="ECO:0000313" key="2">
    <source>
        <dbReference type="Proteomes" id="UP001642464"/>
    </source>
</evidence>
<comment type="caution">
    <text evidence="1">The sequence shown here is derived from an EMBL/GenBank/DDBJ whole genome shotgun (WGS) entry which is preliminary data.</text>
</comment>
<organism evidence="1 2">
    <name type="scientific">Durusdinium trenchii</name>
    <dbReference type="NCBI Taxonomy" id="1381693"/>
    <lineage>
        <taxon>Eukaryota</taxon>
        <taxon>Sar</taxon>
        <taxon>Alveolata</taxon>
        <taxon>Dinophyceae</taxon>
        <taxon>Suessiales</taxon>
        <taxon>Symbiodiniaceae</taxon>
        <taxon>Durusdinium</taxon>
    </lineage>
</organism>
<dbReference type="InterPro" id="IPR029071">
    <property type="entry name" value="Ubiquitin-like_domsf"/>
</dbReference>
<dbReference type="EMBL" id="CAXAMM010000780">
    <property type="protein sequence ID" value="CAK8988851.1"/>
    <property type="molecule type" value="Genomic_DNA"/>
</dbReference>
<dbReference type="CDD" id="cd17039">
    <property type="entry name" value="Ubl_ubiquitin_like"/>
    <property type="match status" value="1"/>
</dbReference>
<proteinExistence type="predicted"/>
<dbReference type="Proteomes" id="UP001642464">
    <property type="component" value="Unassembled WGS sequence"/>
</dbReference>
<gene>
    <name evidence="1" type="ORF">SCF082_LOCUS1551</name>
</gene>
<reference evidence="1 2" key="1">
    <citation type="submission" date="2024-02" db="EMBL/GenBank/DDBJ databases">
        <authorList>
            <person name="Chen Y."/>
            <person name="Shah S."/>
            <person name="Dougan E. K."/>
            <person name="Thang M."/>
            <person name="Chan C."/>
        </authorList>
    </citation>
    <scope>NUCLEOTIDE SEQUENCE [LARGE SCALE GENOMIC DNA]</scope>
</reference>
<keyword evidence="2" id="KW-1185">Reference proteome</keyword>
<sequence>MAYLDVNEAYTMEVRVRALSGQSFQFHIDQFAIIGDVKQRLSNGLARKFHEMKLLYNSEEPGVFEKVGKFRNRSGIVELTLVINRTCRWCNLQINDNIVAPLLGTSTGDFCGTHCYYSMQRELQDPNNIFKVFGMSFEQPRHDLRPTGPSSLRPL</sequence>
<dbReference type="SUPFAM" id="SSF54236">
    <property type="entry name" value="Ubiquitin-like"/>
    <property type="match status" value="1"/>
</dbReference>